<dbReference type="SMART" id="SM00863">
    <property type="entry name" value="tRNA_SAD"/>
    <property type="match status" value="1"/>
</dbReference>
<keyword evidence="8" id="KW-0547">Nucleotide-binding</keyword>
<keyword evidence="12" id="KW-0648">Protein biosynthesis</keyword>
<evidence type="ECO:0000313" key="16">
    <source>
        <dbReference type="Proteomes" id="UP001162131"/>
    </source>
</evidence>
<keyword evidence="10" id="KW-0067">ATP-binding</keyword>
<dbReference type="HAMAP" id="MF_00036_A">
    <property type="entry name" value="Ala_tRNA_synth_A"/>
    <property type="match status" value="1"/>
</dbReference>
<dbReference type="InterPro" id="IPR050058">
    <property type="entry name" value="Ala-tRNA_ligase"/>
</dbReference>
<dbReference type="PRINTS" id="PR00980">
    <property type="entry name" value="TRNASYNTHALA"/>
</dbReference>
<keyword evidence="16" id="KW-1185">Reference proteome</keyword>
<dbReference type="PANTHER" id="PTHR11777:SF9">
    <property type="entry name" value="ALANINE--TRNA LIGASE, CYTOPLASMIC"/>
    <property type="match status" value="1"/>
</dbReference>
<evidence type="ECO:0000256" key="6">
    <source>
        <dbReference type="ARBA" id="ARBA00022598"/>
    </source>
</evidence>
<dbReference type="InterPro" id="IPR022429">
    <property type="entry name" value="Ala-tRNA_lgiase_arc"/>
</dbReference>
<dbReference type="InterPro" id="IPR045864">
    <property type="entry name" value="aa-tRNA-synth_II/BPL/LPL"/>
</dbReference>
<comment type="similarity">
    <text evidence="1">Belongs to the class-II aminoacyl-tRNA synthetase family. Alax-L subfamily.</text>
</comment>
<sequence length="972" mass="110418">MLKLARMLIHRGMTYINMEPEATIKTLTAKEMKNLAKPEFAKTPELFYPTQVFSQFGFHRAKCPKCGANYWRHTEARDTCGDSNCVGSYQFIGVGTGKGAKGNKITYAQAWEGFRNSLTSARIPCTAIERYPVVARWRNDVEYVAAGIYCFQPYCVTGEMKAPANPLICPQFSVRFNDLDNIGITGRHYSGFIMLGLQVFNLPGQYVFFKEECVEFNLRWLIEELQIDPDQITLIEDVWAGGGNLGPSVEYFVGGLEVGNMVFMQYKTFPDGSREELPVKVIDVGIGLERIPWLINGTPTSYMDVFKNAFNWLKGKLEIDVNQEVWEKFGPLSCRLNIDEVDDVDKTWRDIAGMINLPVETVKAAIAPIKDMYIVLDHTRTVLMIIEDGSLPSNVGGGANVRNILRRVFALLKKNGWWEKLGMDGLIDLFQMHKVDLREIYGEFKEYKSFRSIIEGEYERWTKTDQEQRVKLEKLLKKNSGKLTIDDWILAMQSWGIPADVISQISGIEVPGNLYYEIDYRAQTSAKAPEVVLYNTAHLQETESLYYANHHLSHGTSSVVEIFPNVSQGNQLNILILDKSAFYPTSGGQDHDEGKLVLKGEEYKVLDVQKVGHCVLHILDHPIPGDPSEHKNAEVEWWIDMDRRNQLRRHHTATHIVYASSRKVLGPHVWQHGAKKTVDNAHLDITHYRSLTHEEEMAIENEANRIISNCVRINKFFMNKTEAEKEYGFNLYQGGIVPGNSLRVVNIEGVDTEACCGTHCDNTSEVGWIRLLKTHRVSDGIVRLYYVAGEKAIARLNEEDKVINSLNELWGISLNEIVPTAERFFNDYKKLDTKVKKQELKLLELTIRCIASDPNYRLALVQSDQKNPTLYFSYLKTYAQLLKDEGKGIVFVSDNFVYGLLGNPNLLSVDALKELLRTTKGESAKLTVKNKVQDTKNKKAKAVEDISEFSYVGEVPPQVQEFLTQQGGRTFE</sequence>
<evidence type="ECO:0000256" key="10">
    <source>
        <dbReference type="ARBA" id="ARBA00022840"/>
    </source>
</evidence>
<evidence type="ECO:0000313" key="15">
    <source>
        <dbReference type="EMBL" id="CAG9322997.1"/>
    </source>
</evidence>
<dbReference type="Gene3D" id="3.30.980.10">
    <property type="entry name" value="Threonyl-trna Synthetase, Chain A, domain 2"/>
    <property type="match status" value="1"/>
</dbReference>
<dbReference type="GO" id="GO:0006419">
    <property type="term" value="P:alanyl-tRNA aminoacylation"/>
    <property type="evidence" value="ECO:0007669"/>
    <property type="project" value="InterPro"/>
</dbReference>
<dbReference type="InterPro" id="IPR018165">
    <property type="entry name" value="Ala-tRNA-synth_IIc_core"/>
</dbReference>
<dbReference type="EC" id="6.1.1.7" evidence="2"/>
<proteinExistence type="inferred from homology"/>
<dbReference type="FunFam" id="3.30.54.20:FF:000004">
    <property type="entry name" value="Alanine--tRNA ligase"/>
    <property type="match status" value="1"/>
</dbReference>
<evidence type="ECO:0000256" key="3">
    <source>
        <dbReference type="ARBA" id="ARBA00017959"/>
    </source>
</evidence>
<dbReference type="AlphaFoldDB" id="A0AAU9JD04"/>
<dbReference type="PANTHER" id="PTHR11777">
    <property type="entry name" value="ALANYL-TRNA SYNTHETASE"/>
    <property type="match status" value="1"/>
</dbReference>
<dbReference type="GO" id="GO:0046872">
    <property type="term" value="F:metal ion binding"/>
    <property type="evidence" value="ECO:0007669"/>
    <property type="project" value="UniProtKB-KW"/>
</dbReference>
<dbReference type="InterPro" id="IPR018162">
    <property type="entry name" value="Ala-tRNA-ligase_IIc_anticod-bd"/>
</dbReference>
<feature type="domain" description="Alanyl-transfer RNA synthetases family profile" evidence="14">
    <location>
        <begin position="105"/>
        <end position="798"/>
    </location>
</feature>
<dbReference type="GO" id="GO:0004813">
    <property type="term" value="F:alanine-tRNA ligase activity"/>
    <property type="evidence" value="ECO:0007669"/>
    <property type="project" value="UniProtKB-EC"/>
</dbReference>
<evidence type="ECO:0000256" key="13">
    <source>
        <dbReference type="ARBA" id="ARBA00023146"/>
    </source>
</evidence>
<dbReference type="InterPro" id="IPR002318">
    <property type="entry name" value="Ala-tRNA-lgiase_IIc"/>
</dbReference>
<dbReference type="SUPFAM" id="SSF55681">
    <property type="entry name" value="Class II aaRS and biotin synthetases"/>
    <property type="match status" value="1"/>
</dbReference>
<keyword evidence="7" id="KW-0479">Metal-binding</keyword>
<keyword evidence="13" id="KW-0030">Aminoacyl-tRNA synthetase</keyword>
<dbReference type="EMBL" id="CAJZBQ010000033">
    <property type="protein sequence ID" value="CAG9322997.1"/>
    <property type="molecule type" value="Genomic_DNA"/>
</dbReference>
<evidence type="ECO:0000256" key="7">
    <source>
        <dbReference type="ARBA" id="ARBA00022723"/>
    </source>
</evidence>
<accession>A0AAU9JD04</accession>
<keyword evidence="6" id="KW-0436">Ligase</keyword>
<dbReference type="SUPFAM" id="SSF50447">
    <property type="entry name" value="Translation proteins"/>
    <property type="match status" value="1"/>
</dbReference>
<evidence type="ECO:0000256" key="9">
    <source>
        <dbReference type="ARBA" id="ARBA00022833"/>
    </source>
</evidence>
<dbReference type="PROSITE" id="PS50860">
    <property type="entry name" value="AA_TRNA_LIGASE_II_ALA"/>
    <property type="match status" value="1"/>
</dbReference>
<dbReference type="Pfam" id="PF07973">
    <property type="entry name" value="tRNA_SAD"/>
    <property type="match status" value="1"/>
</dbReference>
<evidence type="ECO:0000256" key="11">
    <source>
        <dbReference type="ARBA" id="ARBA00022884"/>
    </source>
</evidence>
<dbReference type="Gene3D" id="6.10.250.550">
    <property type="match status" value="1"/>
</dbReference>
<evidence type="ECO:0000256" key="2">
    <source>
        <dbReference type="ARBA" id="ARBA00013168"/>
    </source>
</evidence>
<gene>
    <name evidence="15" type="ORF">BSTOLATCC_MIC32902</name>
</gene>
<evidence type="ECO:0000256" key="4">
    <source>
        <dbReference type="ARBA" id="ARBA00022490"/>
    </source>
</evidence>
<keyword evidence="4" id="KW-0963">Cytoplasm</keyword>
<dbReference type="InterPro" id="IPR018163">
    <property type="entry name" value="Thr/Ala-tRNA-synth_IIc_edit"/>
</dbReference>
<dbReference type="InterPro" id="IPR009000">
    <property type="entry name" value="Transl_B-barrel_sf"/>
</dbReference>
<dbReference type="InterPro" id="IPR012947">
    <property type="entry name" value="tRNA_SAD"/>
</dbReference>
<evidence type="ECO:0000256" key="5">
    <source>
        <dbReference type="ARBA" id="ARBA00022555"/>
    </source>
</evidence>
<evidence type="ECO:0000259" key="14">
    <source>
        <dbReference type="PROSITE" id="PS50860"/>
    </source>
</evidence>
<dbReference type="SUPFAM" id="SSF55186">
    <property type="entry name" value="ThrRS/AlaRS common domain"/>
    <property type="match status" value="1"/>
</dbReference>
<keyword evidence="5" id="KW-0820">tRNA-binding</keyword>
<dbReference type="SUPFAM" id="SSF101353">
    <property type="entry name" value="Putative anticodon-binding domain of alanyl-tRNA synthetase (AlaRS)"/>
    <property type="match status" value="1"/>
</dbReference>
<evidence type="ECO:0000256" key="8">
    <source>
        <dbReference type="ARBA" id="ARBA00022741"/>
    </source>
</evidence>
<dbReference type="Proteomes" id="UP001162131">
    <property type="component" value="Unassembled WGS sequence"/>
</dbReference>
<dbReference type="GO" id="GO:0002161">
    <property type="term" value="F:aminoacyl-tRNA deacylase activity"/>
    <property type="evidence" value="ECO:0007669"/>
    <property type="project" value="TreeGrafter"/>
</dbReference>
<dbReference type="Gene3D" id="3.30.54.20">
    <property type="match status" value="1"/>
</dbReference>
<dbReference type="GO" id="GO:0005524">
    <property type="term" value="F:ATP binding"/>
    <property type="evidence" value="ECO:0007669"/>
    <property type="project" value="UniProtKB-KW"/>
</dbReference>
<evidence type="ECO:0000256" key="1">
    <source>
        <dbReference type="ARBA" id="ARBA00008429"/>
    </source>
</evidence>
<dbReference type="InterPro" id="IPR018164">
    <property type="entry name" value="Ala-tRNA-synth_IIc_N"/>
</dbReference>
<protein>
    <recommendedName>
        <fullName evidence="3">Alanine--tRNA ligase</fullName>
        <ecNumber evidence="2">6.1.1.7</ecNumber>
    </recommendedName>
</protein>
<dbReference type="GO" id="GO:0000049">
    <property type="term" value="F:tRNA binding"/>
    <property type="evidence" value="ECO:0007669"/>
    <property type="project" value="UniProtKB-KW"/>
</dbReference>
<dbReference type="GO" id="GO:0005739">
    <property type="term" value="C:mitochondrion"/>
    <property type="evidence" value="ECO:0007669"/>
    <property type="project" value="TreeGrafter"/>
</dbReference>
<evidence type="ECO:0000256" key="12">
    <source>
        <dbReference type="ARBA" id="ARBA00022917"/>
    </source>
</evidence>
<organism evidence="15 16">
    <name type="scientific">Blepharisma stoltei</name>
    <dbReference type="NCBI Taxonomy" id="1481888"/>
    <lineage>
        <taxon>Eukaryota</taxon>
        <taxon>Sar</taxon>
        <taxon>Alveolata</taxon>
        <taxon>Ciliophora</taxon>
        <taxon>Postciliodesmatophora</taxon>
        <taxon>Heterotrichea</taxon>
        <taxon>Heterotrichida</taxon>
        <taxon>Blepharismidae</taxon>
        <taxon>Blepharisma</taxon>
    </lineage>
</organism>
<dbReference type="Gene3D" id="2.40.30.130">
    <property type="match status" value="1"/>
</dbReference>
<reference evidence="15" key="1">
    <citation type="submission" date="2021-09" db="EMBL/GenBank/DDBJ databases">
        <authorList>
            <consortium name="AG Swart"/>
            <person name="Singh M."/>
            <person name="Singh A."/>
            <person name="Seah K."/>
            <person name="Emmerich C."/>
        </authorList>
    </citation>
    <scope>NUCLEOTIDE SEQUENCE</scope>
    <source>
        <strain evidence="15">ATCC30299</strain>
    </source>
</reference>
<comment type="caution">
    <text evidence="15">The sequence shown here is derived from an EMBL/GenBank/DDBJ whole genome shotgun (WGS) entry which is preliminary data.</text>
</comment>
<name>A0AAU9JD04_9CILI</name>
<dbReference type="Pfam" id="PF01411">
    <property type="entry name" value="tRNA-synt_2c"/>
    <property type="match status" value="1"/>
</dbReference>
<dbReference type="Gene3D" id="3.30.930.10">
    <property type="entry name" value="Bira Bifunctional Protein, Domain 2"/>
    <property type="match status" value="1"/>
</dbReference>
<keyword evidence="11" id="KW-0694">RNA-binding</keyword>
<keyword evidence="9" id="KW-0862">Zinc</keyword>